<keyword evidence="11" id="KW-1003">Cell membrane</keyword>
<dbReference type="EMBL" id="JPMD01000049">
    <property type="protein sequence ID" value="KEZ85004.1"/>
    <property type="molecule type" value="Genomic_DNA"/>
</dbReference>
<dbReference type="PROSITE" id="PS00449">
    <property type="entry name" value="ATPASE_A"/>
    <property type="match status" value="1"/>
</dbReference>
<dbReference type="Proteomes" id="UP000768462">
    <property type="component" value="Unassembled WGS sequence"/>
</dbReference>
<dbReference type="PRINTS" id="PR00123">
    <property type="entry name" value="ATPASEA"/>
</dbReference>
<dbReference type="HAMAP" id="MF_01393">
    <property type="entry name" value="ATP_synth_a_bact"/>
    <property type="match status" value="1"/>
</dbReference>
<dbReference type="STRING" id="318464.IO99_17195"/>
<gene>
    <name evidence="11" type="primary">atpB</name>
    <name evidence="14" type="ORF">E7215_11650</name>
    <name evidence="13" type="ORF">IO99_17195</name>
</gene>
<keyword evidence="4 11" id="KW-0138">CF(0)</keyword>
<dbReference type="GO" id="GO:0045259">
    <property type="term" value="C:proton-transporting ATP synthase complex"/>
    <property type="evidence" value="ECO:0007669"/>
    <property type="project" value="UniProtKB-KW"/>
</dbReference>
<dbReference type="RefSeq" id="WP_035135388.1">
    <property type="nucleotide sequence ID" value="NZ_JPMD01000049.1"/>
</dbReference>
<dbReference type="NCBIfam" id="NF004484">
    <property type="entry name" value="PRK05815.3-2"/>
    <property type="match status" value="1"/>
</dbReference>
<dbReference type="InterPro" id="IPR035908">
    <property type="entry name" value="F0_ATP_A_sf"/>
</dbReference>
<evidence type="ECO:0000256" key="7">
    <source>
        <dbReference type="ARBA" id="ARBA00022989"/>
    </source>
</evidence>
<keyword evidence="6 11" id="KW-0375">Hydrogen ion transport</keyword>
<evidence type="ECO:0000256" key="8">
    <source>
        <dbReference type="ARBA" id="ARBA00023065"/>
    </source>
</evidence>
<evidence type="ECO:0000256" key="4">
    <source>
        <dbReference type="ARBA" id="ARBA00022547"/>
    </source>
</evidence>
<feature type="transmembrane region" description="Helical" evidence="11">
    <location>
        <begin position="206"/>
        <end position="224"/>
    </location>
</feature>
<dbReference type="CDD" id="cd00310">
    <property type="entry name" value="ATP-synt_Fo_a_6"/>
    <property type="match status" value="1"/>
</dbReference>
<feature type="transmembrane region" description="Helical" evidence="11">
    <location>
        <begin position="77"/>
        <end position="99"/>
    </location>
</feature>
<feature type="transmembrane region" description="Helical" evidence="11">
    <location>
        <begin position="106"/>
        <end position="123"/>
    </location>
</feature>
<keyword evidence="15" id="KW-1185">Reference proteome</keyword>
<proteinExistence type="inferred from homology"/>
<dbReference type="NCBIfam" id="TIGR01131">
    <property type="entry name" value="ATP_synt_6_or_A"/>
    <property type="match status" value="1"/>
</dbReference>
<dbReference type="PANTHER" id="PTHR42823">
    <property type="entry name" value="ATP SYNTHASE SUBUNIT A, CHLOROPLASTIC"/>
    <property type="match status" value="1"/>
</dbReference>
<sequence>MEEMAPLFAINIFGYKYEVMSSVFIQWVFIALALVLSILYSRKVKKVPGKVQSIVEVGIEFLSNVVKDNMGPGSSPFIPYIGSLGIYLFLLNMVGLFGIKPPTSDFSVSLGIALTTFFVIQGHTIKKLGLWGYFKGYASPVPLLLPINIMERIMLPISLSLRLFGNIFAATMIMELLYGALTGLNFIAAIGLPIPFHFYFDIFDGTIQMIIFVMLTMINIKITAEH</sequence>
<dbReference type="Gene3D" id="1.20.120.220">
    <property type="entry name" value="ATP synthase, F0 complex, subunit A"/>
    <property type="match status" value="1"/>
</dbReference>
<organism evidence="13 15">
    <name type="scientific">Clostridium sulfidigenes</name>
    <dbReference type="NCBI Taxonomy" id="318464"/>
    <lineage>
        <taxon>Bacteria</taxon>
        <taxon>Bacillati</taxon>
        <taxon>Bacillota</taxon>
        <taxon>Clostridia</taxon>
        <taxon>Eubacteriales</taxon>
        <taxon>Clostridiaceae</taxon>
        <taxon>Clostridium</taxon>
    </lineage>
</organism>
<keyword evidence="9 11" id="KW-0472">Membrane</keyword>
<dbReference type="Pfam" id="PF00119">
    <property type="entry name" value="ATP-synt_A"/>
    <property type="match status" value="1"/>
</dbReference>
<dbReference type="Proteomes" id="UP000028542">
    <property type="component" value="Unassembled WGS sequence"/>
</dbReference>
<dbReference type="InterPro" id="IPR023011">
    <property type="entry name" value="ATP_synth_F0_asu_AS"/>
</dbReference>
<evidence type="ECO:0000313" key="15">
    <source>
        <dbReference type="Proteomes" id="UP000028542"/>
    </source>
</evidence>
<comment type="caution">
    <text evidence="13">The sequence shown here is derived from an EMBL/GenBank/DDBJ whole genome shotgun (WGS) entry which is preliminary data.</text>
</comment>
<dbReference type="SUPFAM" id="SSF81336">
    <property type="entry name" value="F1F0 ATP synthase subunit A"/>
    <property type="match status" value="1"/>
</dbReference>
<evidence type="ECO:0000256" key="1">
    <source>
        <dbReference type="ARBA" id="ARBA00004141"/>
    </source>
</evidence>
<keyword evidence="8 11" id="KW-0406">Ion transport</keyword>
<evidence type="ECO:0000313" key="14">
    <source>
        <dbReference type="EMBL" id="MBE6060810.1"/>
    </source>
</evidence>
<accession>A0A084J7S0</accession>
<evidence type="ECO:0000256" key="12">
    <source>
        <dbReference type="RuleBase" id="RU000483"/>
    </source>
</evidence>
<reference evidence="13 15" key="1">
    <citation type="submission" date="2014-07" db="EMBL/GenBank/DDBJ databases">
        <title>Draft genome of Clostridium sulfidigenes 113A isolated from sediments associated with methane hydrate from Krishna Godavari basin.</title>
        <authorList>
            <person name="Honkalas V.S."/>
            <person name="Dabir A.P."/>
            <person name="Arora P."/>
            <person name="Dhakephalkar P.K."/>
        </authorList>
    </citation>
    <scope>NUCLEOTIDE SEQUENCE [LARGE SCALE GENOMIC DNA]</scope>
    <source>
        <strain evidence="13 15">113A</strain>
    </source>
</reference>
<dbReference type="GO" id="GO:0005886">
    <property type="term" value="C:plasma membrane"/>
    <property type="evidence" value="ECO:0007669"/>
    <property type="project" value="UniProtKB-SubCell"/>
</dbReference>
<keyword evidence="10 11" id="KW-0066">ATP synthesis</keyword>
<comment type="subcellular location">
    <subcellularLocation>
        <location evidence="11 12">Cell membrane</location>
        <topology evidence="11 12">Multi-pass membrane protein</topology>
    </subcellularLocation>
    <subcellularLocation>
        <location evidence="1">Membrane</location>
        <topology evidence="1">Multi-pass membrane protein</topology>
    </subcellularLocation>
</comment>
<dbReference type="InterPro" id="IPR000568">
    <property type="entry name" value="ATP_synth_F0_asu"/>
</dbReference>
<comment type="similarity">
    <text evidence="2 11 12">Belongs to the ATPase A chain family.</text>
</comment>
<protein>
    <recommendedName>
        <fullName evidence="11 12">ATP synthase subunit a</fullName>
    </recommendedName>
    <alternativeName>
        <fullName evidence="11">ATP synthase F0 sector subunit a</fullName>
    </alternativeName>
    <alternativeName>
        <fullName evidence="11">F-ATPase subunit 6</fullName>
    </alternativeName>
</protein>
<dbReference type="EMBL" id="SVCM01000132">
    <property type="protein sequence ID" value="MBE6060810.1"/>
    <property type="molecule type" value="Genomic_DNA"/>
</dbReference>
<evidence type="ECO:0000313" key="13">
    <source>
        <dbReference type="EMBL" id="KEZ85004.1"/>
    </source>
</evidence>
<dbReference type="InterPro" id="IPR045082">
    <property type="entry name" value="ATP_syn_F0_a_bact/chloroplast"/>
</dbReference>
<dbReference type="AlphaFoldDB" id="A0A084J7S0"/>
<evidence type="ECO:0000256" key="2">
    <source>
        <dbReference type="ARBA" id="ARBA00006810"/>
    </source>
</evidence>
<feature type="transmembrane region" description="Helical" evidence="11">
    <location>
        <begin position="176"/>
        <end position="200"/>
    </location>
</feature>
<keyword evidence="7 11" id="KW-1133">Transmembrane helix</keyword>
<dbReference type="GO" id="GO:0042777">
    <property type="term" value="P:proton motive force-driven plasma membrane ATP synthesis"/>
    <property type="evidence" value="ECO:0007669"/>
    <property type="project" value="TreeGrafter"/>
</dbReference>
<dbReference type="PANTHER" id="PTHR42823:SF3">
    <property type="entry name" value="ATP SYNTHASE SUBUNIT A, CHLOROPLASTIC"/>
    <property type="match status" value="1"/>
</dbReference>
<evidence type="ECO:0000256" key="5">
    <source>
        <dbReference type="ARBA" id="ARBA00022692"/>
    </source>
</evidence>
<evidence type="ECO:0000256" key="11">
    <source>
        <dbReference type="HAMAP-Rule" id="MF_01393"/>
    </source>
</evidence>
<dbReference type="GO" id="GO:0046933">
    <property type="term" value="F:proton-transporting ATP synthase activity, rotational mechanism"/>
    <property type="evidence" value="ECO:0007669"/>
    <property type="project" value="UniProtKB-UniRule"/>
</dbReference>
<reference evidence="14" key="2">
    <citation type="submission" date="2019-04" db="EMBL/GenBank/DDBJ databases">
        <title>Evolution of Biomass-Degrading Anaerobic Consortia Revealed by Metagenomics.</title>
        <authorList>
            <person name="Peng X."/>
        </authorList>
    </citation>
    <scope>NUCLEOTIDE SEQUENCE</scope>
    <source>
        <strain evidence="14">SIG254</strain>
    </source>
</reference>
<keyword evidence="5 11" id="KW-0812">Transmembrane</keyword>
<dbReference type="eggNOG" id="COG0356">
    <property type="taxonomic scope" value="Bacteria"/>
</dbReference>
<keyword evidence="3 11" id="KW-0813">Transport</keyword>
<evidence type="ECO:0000256" key="10">
    <source>
        <dbReference type="ARBA" id="ARBA00023310"/>
    </source>
</evidence>
<evidence type="ECO:0000256" key="3">
    <source>
        <dbReference type="ARBA" id="ARBA00022448"/>
    </source>
</evidence>
<name>A0A084J7S0_9CLOT</name>
<feature type="transmembrane region" description="Helical" evidence="11">
    <location>
        <begin position="21"/>
        <end position="40"/>
    </location>
</feature>
<comment type="function">
    <text evidence="11 12">Key component of the proton channel; it plays a direct role in the translocation of protons across the membrane.</text>
</comment>
<evidence type="ECO:0000256" key="6">
    <source>
        <dbReference type="ARBA" id="ARBA00022781"/>
    </source>
</evidence>
<evidence type="ECO:0000256" key="9">
    <source>
        <dbReference type="ARBA" id="ARBA00023136"/>
    </source>
</evidence>